<sequence>MALRASSLSWLGLLLLLTKSEGVSGAASCPAGSFTWTFNSRGEDPCAVASKLENVCAPGTEVLPLGLEGHYDGPTLETQNRCTCSAVVYSLVSACAECQNGTSTRWSQWSQNCNETSTTFPVELRDEVEIPPWAYAFNPSTSDTFDLNEITRPSGPVTQTSLSTTSPTPSSSVDEGASSQPGSTTVWSSASGSGKTPKLLGGIIGGFVGLTLLLAALLWWLVRRRRARSAPSALYRASQQPLDKRPGSLQLLRAVDLDDKDGAFDAPFTAVHSPDKTFTPT</sequence>
<dbReference type="OrthoDB" id="2576311at2759"/>
<accession>A0A9P3UKT0</accession>
<evidence type="ECO:0000256" key="2">
    <source>
        <dbReference type="SAM" id="Phobius"/>
    </source>
</evidence>
<feature type="region of interest" description="Disordered" evidence="1">
    <location>
        <begin position="147"/>
        <end position="193"/>
    </location>
</feature>
<feature type="signal peptide" evidence="3">
    <location>
        <begin position="1"/>
        <end position="25"/>
    </location>
</feature>
<keyword evidence="2" id="KW-0812">Transmembrane</keyword>
<dbReference type="AlphaFoldDB" id="A0A9P3UKT0"/>
<proteinExistence type="predicted"/>
<dbReference type="EMBL" id="BRPK01000002">
    <property type="protein sequence ID" value="GLB34840.1"/>
    <property type="molecule type" value="Genomic_DNA"/>
</dbReference>
<keyword evidence="2" id="KW-0472">Membrane</keyword>
<keyword evidence="3" id="KW-0732">Signal</keyword>
<protein>
    <submittedName>
        <fullName evidence="4">Expressed protein</fullName>
    </submittedName>
</protein>
<keyword evidence="5" id="KW-1185">Reference proteome</keyword>
<feature type="transmembrane region" description="Helical" evidence="2">
    <location>
        <begin position="199"/>
        <end position="222"/>
    </location>
</feature>
<evidence type="ECO:0000313" key="4">
    <source>
        <dbReference type="EMBL" id="GLB34840.1"/>
    </source>
</evidence>
<feature type="compositionally biased region" description="Polar residues" evidence="1">
    <location>
        <begin position="177"/>
        <end position="193"/>
    </location>
</feature>
<keyword evidence="2" id="KW-1133">Transmembrane helix</keyword>
<reference evidence="4" key="1">
    <citation type="submission" date="2022-07" db="EMBL/GenBank/DDBJ databases">
        <title>The genome of Lyophyllum shimeji provides insight into the initial evolution of ectomycorrhizal fungal genome.</title>
        <authorList>
            <person name="Kobayashi Y."/>
            <person name="Shibata T."/>
            <person name="Hirakawa H."/>
            <person name="Shigenobu S."/>
            <person name="Nishiyama T."/>
            <person name="Yamada A."/>
            <person name="Hasebe M."/>
            <person name="Kawaguchi M."/>
        </authorList>
    </citation>
    <scope>NUCLEOTIDE SEQUENCE</scope>
    <source>
        <strain evidence="4">AT787</strain>
    </source>
</reference>
<evidence type="ECO:0000256" key="3">
    <source>
        <dbReference type="SAM" id="SignalP"/>
    </source>
</evidence>
<feature type="chain" id="PRO_5040115838" evidence="3">
    <location>
        <begin position="26"/>
        <end position="281"/>
    </location>
</feature>
<evidence type="ECO:0000256" key="1">
    <source>
        <dbReference type="SAM" id="MobiDB-lite"/>
    </source>
</evidence>
<gene>
    <name evidence="4" type="ORF">LshimejAT787_0204050</name>
</gene>
<comment type="caution">
    <text evidence="4">The sequence shown here is derived from an EMBL/GenBank/DDBJ whole genome shotgun (WGS) entry which is preliminary data.</text>
</comment>
<name>A0A9P3UKT0_LYOSH</name>
<dbReference type="Proteomes" id="UP001063166">
    <property type="component" value="Unassembled WGS sequence"/>
</dbReference>
<evidence type="ECO:0000313" key="5">
    <source>
        <dbReference type="Proteomes" id="UP001063166"/>
    </source>
</evidence>
<organism evidence="4 5">
    <name type="scientific">Lyophyllum shimeji</name>
    <name type="common">Hon-shimeji</name>
    <name type="synonym">Tricholoma shimeji</name>
    <dbReference type="NCBI Taxonomy" id="47721"/>
    <lineage>
        <taxon>Eukaryota</taxon>
        <taxon>Fungi</taxon>
        <taxon>Dikarya</taxon>
        <taxon>Basidiomycota</taxon>
        <taxon>Agaricomycotina</taxon>
        <taxon>Agaricomycetes</taxon>
        <taxon>Agaricomycetidae</taxon>
        <taxon>Agaricales</taxon>
        <taxon>Tricholomatineae</taxon>
        <taxon>Lyophyllaceae</taxon>
        <taxon>Lyophyllum</taxon>
    </lineage>
</organism>
<feature type="compositionally biased region" description="Low complexity" evidence="1">
    <location>
        <begin position="158"/>
        <end position="172"/>
    </location>
</feature>